<dbReference type="AlphaFoldDB" id="A0A2M7AW33"/>
<evidence type="ECO:0000313" key="3">
    <source>
        <dbReference type="Proteomes" id="UP000228775"/>
    </source>
</evidence>
<sequence length="103" mass="11984">MKQAKKSIRKKWLTWEEHRKELMKDPDVVKAYKESQPEFAIIERIIRARINEGVTQGELAKRLKTRQSAISRLESGTANPSLNFLKRLAEALDSRLEIKLVPK</sequence>
<dbReference type="Pfam" id="PF01381">
    <property type="entry name" value="HTH_3"/>
    <property type="match status" value="1"/>
</dbReference>
<dbReference type="SMART" id="SM00530">
    <property type="entry name" value="HTH_XRE"/>
    <property type="match status" value="1"/>
</dbReference>
<evidence type="ECO:0000259" key="1">
    <source>
        <dbReference type="PROSITE" id="PS50943"/>
    </source>
</evidence>
<organism evidence="2 3">
    <name type="scientific">Candidatus Portnoybacteria bacterium CG06_land_8_20_14_3_00_39_12</name>
    <dbReference type="NCBI Taxonomy" id="1974809"/>
    <lineage>
        <taxon>Bacteria</taxon>
        <taxon>Candidatus Portnoyibacteriota</taxon>
    </lineage>
</organism>
<dbReference type="SUPFAM" id="SSF47413">
    <property type="entry name" value="lambda repressor-like DNA-binding domains"/>
    <property type="match status" value="1"/>
</dbReference>
<protein>
    <submittedName>
        <fullName evidence="2">Transcriptional regulator</fullName>
    </submittedName>
</protein>
<dbReference type="PROSITE" id="PS50943">
    <property type="entry name" value="HTH_CROC1"/>
    <property type="match status" value="1"/>
</dbReference>
<evidence type="ECO:0000313" key="2">
    <source>
        <dbReference type="EMBL" id="PIU74831.1"/>
    </source>
</evidence>
<dbReference type="GO" id="GO:0003677">
    <property type="term" value="F:DNA binding"/>
    <property type="evidence" value="ECO:0007669"/>
    <property type="project" value="InterPro"/>
</dbReference>
<name>A0A2M7AW33_9BACT</name>
<accession>A0A2M7AW33</accession>
<gene>
    <name evidence="2" type="ORF">COS76_04035</name>
</gene>
<reference evidence="3" key="1">
    <citation type="submission" date="2017-09" db="EMBL/GenBank/DDBJ databases">
        <title>Depth-based differentiation of microbial function through sediment-hosted aquifers and enrichment of novel symbionts in the deep terrestrial subsurface.</title>
        <authorList>
            <person name="Probst A.J."/>
            <person name="Ladd B."/>
            <person name="Jarett J.K."/>
            <person name="Geller-Mcgrath D.E."/>
            <person name="Sieber C.M.K."/>
            <person name="Emerson J.B."/>
            <person name="Anantharaman K."/>
            <person name="Thomas B.C."/>
            <person name="Malmstrom R."/>
            <person name="Stieglmeier M."/>
            <person name="Klingl A."/>
            <person name="Woyke T."/>
            <person name="Ryan C.M."/>
            <person name="Banfield J.F."/>
        </authorList>
    </citation>
    <scope>NUCLEOTIDE SEQUENCE [LARGE SCALE GENOMIC DNA]</scope>
</reference>
<dbReference type="InterPro" id="IPR001387">
    <property type="entry name" value="Cro/C1-type_HTH"/>
</dbReference>
<dbReference type="CDD" id="cd00093">
    <property type="entry name" value="HTH_XRE"/>
    <property type="match status" value="1"/>
</dbReference>
<feature type="domain" description="HTH cro/C1-type" evidence="1">
    <location>
        <begin position="45"/>
        <end position="99"/>
    </location>
</feature>
<dbReference type="Gene3D" id="1.10.260.40">
    <property type="entry name" value="lambda repressor-like DNA-binding domains"/>
    <property type="match status" value="1"/>
</dbReference>
<dbReference type="InterPro" id="IPR010982">
    <property type="entry name" value="Lambda_DNA-bd_dom_sf"/>
</dbReference>
<comment type="caution">
    <text evidence="2">The sequence shown here is derived from an EMBL/GenBank/DDBJ whole genome shotgun (WGS) entry which is preliminary data.</text>
</comment>
<dbReference type="EMBL" id="PEVY01000084">
    <property type="protein sequence ID" value="PIU74831.1"/>
    <property type="molecule type" value="Genomic_DNA"/>
</dbReference>
<dbReference type="Proteomes" id="UP000228775">
    <property type="component" value="Unassembled WGS sequence"/>
</dbReference>
<proteinExistence type="predicted"/>